<dbReference type="Proteomes" id="UP000234585">
    <property type="component" value="Unassembled WGS sequence"/>
</dbReference>
<reference evidence="3 4" key="1">
    <citation type="submission" date="2017-12" db="EMBL/GenBank/DDBJ databases">
        <authorList>
            <consortium name="DOE Joint Genome Institute"/>
            <person name="Haridas S."/>
            <person name="Kjaerbolling I."/>
            <person name="Vesth T.C."/>
            <person name="Frisvad J.C."/>
            <person name="Nybo J.L."/>
            <person name="Theobald S."/>
            <person name="Kuo A."/>
            <person name="Bowyer P."/>
            <person name="Matsuda Y."/>
            <person name="Mondo S."/>
            <person name="Lyhne E.K."/>
            <person name="Kogle M.E."/>
            <person name="Clum A."/>
            <person name="Lipzen A."/>
            <person name="Salamov A."/>
            <person name="Ngan C.Y."/>
            <person name="Daum C."/>
            <person name="Chiniquy J."/>
            <person name="Barry K."/>
            <person name="LaButti K."/>
            <person name="Simmons B.A."/>
            <person name="Magnuson J.K."/>
            <person name="Mortensen U.H."/>
            <person name="Larsen T.O."/>
            <person name="Grigoriev I.V."/>
            <person name="Baker S.E."/>
            <person name="Andersen M.R."/>
            <person name="Nordberg H.P."/>
            <person name="Cantor M.N."/>
            <person name="Hua S.X."/>
        </authorList>
    </citation>
    <scope>NUCLEOTIDE SEQUENCE [LARGE SCALE GENOMIC DNA]</scope>
    <source>
        <strain evidence="3 4">CBS 102.13</strain>
    </source>
</reference>
<feature type="compositionally biased region" description="Polar residues" evidence="1">
    <location>
        <begin position="39"/>
        <end position="48"/>
    </location>
</feature>
<keyword evidence="4" id="KW-1185">Reference proteome</keyword>
<dbReference type="PANTHER" id="PTHR36182">
    <property type="entry name" value="PROTEIN, PUTATIVE (AFU_ORTHOLOGUE AFUA_6G10930)-RELATED"/>
    <property type="match status" value="1"/>
</dbReference>
<feature type="region of interest" description="Disordered" evidence="1">
    <location>
        <begin position="158"/>
        <end position="179"/>
    </location>
</feature>
<name>A0A2I2EZV0_ASPCN</name>
<keyword evidence="2" id="KW-0732">Signal</keyword>
<dbReference type="OrthoDB" id="2342176at2759"/>
<dbReference type="GeneID" id="36521502"/>
<feature type="compositionally biased region" description="Low complexity" evidence="1">
    <location>
        <begin position="272"/>
        <end position="290"/>
    </location>
</feature>
<feature type="region of interest" description="Disordered" evidence="1">
    <location>
        <begin position="231"/>
        <end position="252"/>
    </location>
</feature>
<sequence>MKWSVVALGLLASSVSGHIQMSNPYPLRSPLNKDGSGQKDYSYTNPLSTDGSDYPCKGYAKDEFKSVADYSPGQEYDLELQGSATHNGGSCQIGLSYDQGKTFRVIHTMLGECPQAKKYKFKIPQDAKSGEALLSWSWFNKVGNREMYMNCAQVTIGGGHSKRERSTQSLNRRGGFDSLPEIFQANNNGPGKCRTIEGQAVNFPQPGPSVEGKAGSDKGYKCEGSAPFLGSSHSVNTSSNSTSSSAAPSSSHAYMTSASGVATFSVKPSSAASSSAVPSSAAPSSASPPFSHGPATHDSHGPAHYPFFNSIANSFAHMFHPGRCVDGTIICKPDGLSWSMCDHGAPHFMGAVAPGTICRHGRMYAL</sequence>
<proteinExistence type="predicted"/>
<dbReference type="PANTHER" id="PTHR36182:SF1">
    <property type="entry name" value="PROTEIN, PUTATIVE (AFU_ORTHOLOGUE AFUA_6G10930)-RELATED"/>
    <property type="match status" value="1"/>
</dbReference>
<feature type="signal peptide" evidence="2">
    <location>
        <begin position="1"/>
        <end position="17"/>
    </location>
</feature>
<gene>
    <name evidence="3" type="ORF">BDW47DRAFT_113182</name>
</gene>
<feature type="chain" id="PRO_5014185240" description="Extracellular protein" evidence="2">
    <location>
        <begin position="18"/>
        <end position="366"/>
    </location>
</feature>
<dbReference type="EMBL" id="KZ559191">
    <property type="protein sequence ID" value="PLB33911.1"/>
    <property type="molecule type" value="Genomic_DNA"/>
</dbReference>
<feature type="region of interest" description="Disordered" evidence="1">
    <location>
        <begin position="198"/>
        <end position="217"/>
    </location>
</feature>
<evidence type="ECO:0008006" key="5">
    <source>
        <dbReference type="Google" id="ProtNLM"/>
    </source>
</evidence>
<protein>
    <recommendedName>
        <fullName evidence="5">Extracellular protein</fullName>
    </recommendedName>
</protein>
<evidence type="ECO:0000313" key="4">
    <source>
        <dbReference type="Proteomes" id="UP000234585"/>
    </source>
</evidence>
<dbReference type="AlphaFoldDB" id="A0A2I2EZV0"/>
<organism evidence="3 4">
    <name type="scientific">Aspergillus candidus</name>
    <dbReference type="NCBI Taxonomy" id="41067"/>
    <lineage>
        <taxon>Eukaryota</taxon>
        <taxon>Fungi</taxon>
        <taxon>Dikarya</taxon>
        <taxon>Ascomycota</taxon>
        <taxon>Pezizomycotina</taxon>
        <taxon>Eurotiomycetes</taxon>
        <taxon>Eurotiomycetidae</taxon>
        <taxon>Eurotiales</taxon>
        <taxon>Aspergillaceae</taxon>
        <taxon>Aspergillus</taxon>
        <taxon>Aspergillus subgen. Circumdati</taxon>
    </lineage>
</organism>
<evidence type="ECO:0000313" key="3">
    <source>
        <dbReference type="EMBL" id="PLB33911.1"/>
    </source>
</evidence>
<feature type="region of interest" description="Disordered" evidence="1">
    <location>
        <begin position="26"/>
        <end position="48"/>
    </location>
</feature>
<dbReference type="RefSeq" id="XP_024667923.1">
    <property type="nucleotide sequence ID" value="XM_024814342.1"/>
</dbReference>
<evidence type="ECO:0000256" key="2">
    <source>
        <dbReference type="SAM" id="SignalP"/>
    </source>
</evidence>
<feature type="region of interest" description="Disordered" evidence="1">
    <location>
        <begin position="272"/>
        <end position="298"/>
    </location>
</feature>
<dbReference type="Gene3D" id="2.70.50.70">
    <property type="match status" value="1"/>
</dbReference>
<evidence type="ECO:0000256" key="1">
    <source>
        <dbReference type="SAM" id="MobiDB-lite"/>
    </source>
</evidence>
<accession>A0A2I2EZV0</accession>